<evidence type="ECO:0000256" key="1">
    <source>
        <dbReference type="SAM" id="MobiDB-lite"/>
    </source>
</evidence>
<accession>A0A2H9T5B1</accession>
<feature type="region of interest" description="Disordered" evidence="1">
    <location>
        <begin position="1"/>
        <end position="28"/>
    </location>
</feature>
<comment type="caution">
    <text evidence="2">The sequence shown here is derived from an EMBL/GenBank/DDBJ whole genome shotgun (WGS) entry which is preliminary data.</text>
</comment>
<dbReference type="AlphaFoldDB" id="A0A2H9T5B1"/>
<dbReference type="EMBL" id="NSIT01000190">
    <property type="protein sequence ID" value="PJE78397.1"/>
    <property type="molecule type" value="Genomic_DNA"/>
</dbReference>
<reference evidence="2" key="1">
    <citation type="journal article" date="2017" name="Appl. Environ. Microbiol.">
        <title>Molecular characterization of an Endozoicomonas-like organism causing infection in king scallop Pecten maximus L.</title>
        <authorList>
            <person name="Cano I."/>
            <person name="van Aerle R."/>
            <person name="Ross S."/>
            <person name="Verner-Jeffreys D.W."/>
            <person name="Paley R.K."/>
            <person name="Rimmer G."/>
            <person name="Ryder D."/>
            <person name="Hooper P."/>
            <person name="Stone D."/>
            <person name="Feist S.W."/>
        </authorList>
    </citation>
    <scope>NUCLEOTIDE SEQUENCE</scope>
</reference>
<gene>
    <name evidence="2" type="ORF">CI610_02677</name>
</gene>
<name>A0A2H9T5B1_9ZZZZ</name>
<sequence length="58" mass="6670">MMNLSVTDTQTGQEIWTNSGYSEGRPQDNNFQVTQQLMETLLKLMPIQNQEDNLLPMP</sequence>
<protein>
    <submittedName>
        <fullName evidence="2">Uncharacterized protein</fullName>
    </submittedName>
</protein>
<proteinExistence type="predicted"/>
<organism evidence="2">
    <name type="scientific">invertebrate metagenome</name>
    <dbReference type="NCBI Taxonomy" id="1711999"/>
    <lineage>
        <taxon>unclassified sequences</taxon>
        <taxon>metagenomes</taxon>
        <taxon>organismal metagenomes</taxon>
    </lineage>
</organism>
<evidence type="ECO:0000313" key="2">
    <source>
        <dbReference type="EMBL" id="PJE78397.1"/>
    </source>
</evidence>